<evidence type="ECO:0000313" key="3">
    <source>
        <dbReference type="Proteomes" id="UP000827092"/>
    </source>
</evidence>
<evidence type="ECO:0000313" key="2">
    <source>
        <dbReference type="EMBL" id="KAG8196541.1"/>
    </source>
</evidence>
<reference evidence="2 3" key="1">
    <citation type="journal article" date="2022" name="Nat. Ecol. Evol.">
        <title>A masculinizing supergene underlies an exaggerated male reproductive morph in a spider.</title>
        <authorList>
            <person name="Hendrickx F."/>
            <person name="De Corte Z."/>
            <person name="Sonet G."/>
            <person name="Van Belleghem S.M."/>
            <person name="Kostlbacher S."/>
            <person name="Vangestel C."/>
        </authorList>
    </citation>
    <scope>NUCLEOTIDE SEQUENCE [LARGE SCALE GENOMIC DNA]</scope>
    <source>
        <strain evidence="2">W744_W776</strain>
    </source>
</reference>
<sequence>MRPSTPKRRTLKPWKIFLILLLLEQQDPRRLRCVQRGVKWFTLGEAALVDRLEISLAVLDRASKTLNGYKSQDAYCYENIANKNENVKLVSYRVFGNNFDTLDASPNDLKSEVDSKQENLQFIT</sequence>
<evidence type="ECO:0000256" key="1">
    <source>
        <dbReference type="SAM" id="SignalP"/>
    </source>
</evidence>
<dbReference type="AlphaFoldDB" id="A0AAV6VLX3"/>
<keyword evidence="3" id="KW-1185">Reference proteome</keyword>
<name>A0AAV6VLX3_9ARAC</name>
<accession>A0AAV6VLX3</accession>
<comment type="caution">
    <text evidence="2">The sequence shown here is derived from an EMBL/GenBank/DDBJ whole genome shotgun (WGS) entry which is preliminary data.</text>
</comment>
<feature type="signal peptide" evidence="1">
    <location>
        <begin position="1"/>
        <end position="28"/>
    </location>
</feature>
<organism evidence="2 3">
    <name type="scientific">Oedothorax gibbosus</name>
    <dbReference type="NCBI Taxonomy" id="931172"/>
    <lineage>
        <taxon>Eukaryota</taxon>
        <taxon>Metazoa</taxon>
        <taxon>Ecdysozoa</taxon>
        <taxon>Arthropoda</taxon>
        <taxon>Chelicerata</taxon>
        <taxon>Arachnida</taxon>
        <taxon>Araneae</taxon>
        <taxon>Araneomorphae</taxon>
        <taxon>Entelegynae</taxon>
        <taxon>Araneoidea</taxon>
        <taxon>Linyphiidae</taxon>
        <taxon>Erigoninae</taxon>
        <taxon>Oedothorax</taxon>
    </lineage>
</organism>
<protein>
    <submittedName>
        <fullName evidence="2">Uncharacterized protein</fullName>
    </submittedName>
</protein>
<dbReference type="EMBL" id="JAFNEN010000068">
    <property type="protein sequence ID" value="KAG8196541.1"/>
    <property type="molecule type" value="Genomic_DNA"/>
</dbReference>
<keyword evidence="1" id="KW-0732">Signal</keyword>
<feature type="chain" id="PRO_5043832104" evidence="1">
    <location>
        <begin position="29"/>
        <end position="124"/>
    </location>
</feature>
<gene>
    <name evidence="2" type="ORF">JTE90_003558</name>
</gene>
<proteinExistence type="predicted"/>
<dbReference type="Proteomes" id="UP000827092">
    <property type="component" value="Unassembled WGS sequence"/>
</dbReference>